<evidence type="ECO:0000313" key="2">
    <source>
        <dbReference type="EMBL" id="MST32821.1"/>
    </source>
</evidence>
<accession>A0ABW9QT58</accession>
<organism evidence="2 3">
    <name type="scientific">Acidiferrimicrobium australe</name>
    <dbReference type="NCBI Taxonomy" id="2664430"/>
    <lineage>
        <taxon>Bacteria</taxon>
        <taxon>Bacillati</taxon>
        <taxon>Actinomycetota</taxon>
        <taxon>Acidimicrobiia</taxon>
        <taxon>Acidimicrobiales</taxon>
        <taxon>Acidimicrobiaceae</taxon>
        <taxon>Acidiferrimicrobium</taxon>
    </lineage>
</organism>
<keyword evidence="3" id="KW-1185">Reference proteome</keyword>
<dbReference type="Proteomes" id="UP000437736">
    <property type="component" value="Unassembled WGS sequence"/>
</dbReference>
<dbReference type="Pfam" id="PF03334">
    <property type="entry name" value="PhaG_MnhG_YufB"/>
    <property type="match status" value="1"/>
</dbReference>
<protein>
    <recommendedName>
        <fullName evidence="4">Monovalent cation/H(+) antiporter subunit G</fullName>
    </recommendedName>
</protein>
<dbReference type="EMBL" id="WJHE01000400">
    <property type="protein sequence ID" value="MST32821.1"/>
    <property type="molecule type" value="Genomic_DNA"/>
</dbReference>
<feature type="transmembrane region" description="Helical" evidence="1">
    <location>
        <begin position="34"/>
        <end position="54"/>
    </location>
</feature>
<evidence type="ECO:0000313" key="3">
    <source>
        <dbReference type="Proteomes" id="UP000437736"/>
    </source>
</evidence>
<dbReference type="InterPro" id="IPR005133">
    <property type="entry name" value="PhaG_MnhG_YufB"/>
</dbReference>
<feature type="transmembrane region" description="Helical" evidence="1">
    <location>
        <begin position="6"/>
        <end position="27"/>
    </location>
</feature>
<comment type="caution">
    <text evidence="2">The sequence shown here is derived from an EMBL/GenBank/DDBJ whole genome shotgun (WGS) entry which is preliminary data.</text>
</comment>
<feature type="transmembrane region" description="Helical" evidence="1">
    <location>
        <begin position="60"/>
        <end position="84"/>
    </location>
</feature>
<gene>
    <name evidence="2" type="ORF">GHK86_08815</name>
</gene>
<keyword evidence="1" id="KW-0812">Transmembrane</keyword>
<sequence length="97" mass="9776">MSSVIADALLALGVLVIAASSVGVAVLDDPLHRLHLVTPAALLGVPLVAAAVVVRDGFDAAGFAAIAIAVVSVAASPFLAQALARSIEIRRRAARRT</sequence>
<keyword evidence="1" id="KW-1133">Transmembrane helix</keyword>
<proteinExistence type="predicted"/>
<keyword evidence="1" id="KW-0472">Membrane</keyword>
<reference evidence="2 3" key="1">
    <citation type="submission" date="2019-11" db="EMBL/GenBank/DDBJ databases">
        <title>Acidiferrimicrobium australis gen. nov., sp. nov., an acidophilic and obligately heterotrophic, member of the Actinobacteria that catalyses dissimilatory oxido- reduction of iron isolated from metal-rich acidic water in Chile.</title>
        <authorList>
            <person name="Gonzalez D."/>
            <person name="Huber K."/>
            <person name="Hedrich S."/>
            <person name="Rojas-Villalobos C."/>
            <person name="Quatrini R."/>
            <person name="Dinamarca M.A."/>
            <person name="Schwarz A."/>
            <person name="Canales C."/>
            <person name="Nancucheo I."/>
        </authorList>
    </citation>
    <scope>NUCLEOTIDE SEQUENCE [LARGE SCALE GENOMIC DNA]</scope>
    <source>
        <strain evidence="2 3">USS-CCA1</strain>
    </source>
</reference>
<evidence type="ECO:0000256" key="1">
    <source>
        <dbReference type="SAM" id="Phobius"/>
    </source>
</evidence>
<evidence type="ECO:0008006" key="4">
    <source>
        <dbReference type="Google" id="ProtNLM"/>
    </source>
</evidence>
<name>A0ABW9QT58_9ACTN</name>